<reference evidence="1" key="1">
    <citation type="submission" date="2023-07" db="EMBL/GenBank/DDBJ databases">
        <title>Sorghum-associated microbial communities from plants grown in Nebraska, USA.</title>
        <authorList>
            <person name="Schachtman D."/>
        </authorList>
    </citation>
    <scope>NUCLEOTIDE SEQUENCE</scope>
    <source>
        <strain evidence="1">BE44</strain>
    </source>
</reference>
<dbReference type="Proteomes" id="UP001262767">
    <property type="component" value="Unassembled WGS sequence"/>
</dbReference>
<protein>
    <submittedName>
        <fullName evidence="1">Uncharacterized protein</fullName>
    </submittedName>
</protein>
<accession>A0AAW8LF34</accession>
<dbReference type="EMBL" id="JAVDSC010000012">
    <property type="protein sequence ID" value="MDR6630388.1"/>
    <property type="molecule type" value="Genomic_DNA"/>
</dbReference>
<dbReference type="AlphaFoldDB" id="A0AAW8LF34"/>
<sequence>MPSLSKIQQVTAIALQQYPEIAARYNAGDPTVTAPIQAMQHMLAELSRDVDVSELEPFVKSREATILADASNKGILPLAEPCQHYVTILNNGNSRMTIASGRTFEDGQGRPWRFLQNAEILAGKETRVLAEQSQVRQIERTIVESAPFYQFTLPIEEDMSLVSLNVRDQDDNIYNFVTRWMNTLAGDHAIILKTDSLRDITLEFGDSSLYGRTLAANTVLTINIRESYGYIDPNILKEASFQEILTPQESRLRLRFDIGGLVRMGANPLSVEQMRLLASYPTHDDNAVFLGNFDFLIRKKFMARTHYINVWNESIHEQYFGANVENINHLFVSFVPKNGGEYSLMGEEIRQHIGKADSLYAGERTRLVAVEQRQFKIFIKGTLAPVHDVETVKAQIKSLLLSNYGKEQMASSYHLPNGFNLQEINKLMNRSILAFQDRQSDFKIDIEDLDKNPIKPNQWLYIGDGSITFDIKTSKGMGESLWAIL</sequence>
<comment type="caution">
    <text evidence="1">The sequence shown here is derived from an EMBL/GenBank/DDBJ whole genome shotgun (WGS) entry which is preliminary data.</text>
</comment>
<proteinExistence type="predicted"/>
<organism evidence="1 2">
    <name type="scientific">Acinetobacter lwoffii</name>
    <dbReference type="NCBI Taxonomy" id="28090"/>
    <lineage>
        <taxon>Bacteria</taxon>
        <taxon>Pseudomonadati</taxon>
        <taxon>Pseudomonadota</taxon>
        <taxon>Gammaproteobacteria</taxon>
        <taxon>Moraxellales</taxon>
        <taxon>Moraxellaceae</taxon>
        <taxon>Acinetobacter</taxon>
    </lineage>
</organism>
<dbReference type="RefSeq" id="WP_310077889.1">
    <property type="nucleotide sequence ID" value="NZ_JAVDSC010000012.1"/>
</dbReference>
<evidence type="ECO:0000313" key="1">
    <source>
        <dbReference type="EMBL" id="MDR6630388.1"/>
    </source>
</evidence>
<gene>
    <name evidence="1" type="ORF">J2X86_002443</name>
</gene>
<name>A0AAW8LF34_ACILW</name>
<evidence type="ECO:0000313" key="2">
    <source>
        <dbReference type="Proteomes" id="UP001262767"/>
    </source>
</evidence>